<dbReference type="InterPro" id="IPR005480">
    <property type="entry name" value="CPSase_lsu_oligo"/>
</dbReference>
<evidence type="ECO:0000259" key="4">
    <source>
        <dbReference type="SMART" id="SM01096"/>
    </source>
</evidence>
<reference evidence="5" key="1">
    <citation type="journal article" date="2014" name="Front. Microbiol.">
        <title>High frequency of phylogenetically diverse reductive dehalogenase-homologous genes in deep subseafloor sedimentary metagenomes.</title>
        <authorList>
            <person name="Kawai M."/>
            <person name="Futagami T."/>
            <person name="Toyoda A."/>
            <person name="Takaki Y."/>
            <person name="Nishi S."/>
            <person name="Hori S."/>
            <person name="Arai W."/>
            <person name="Tsubouchi T."/>
            <person name="Morono Y."/>
            <person name="Uchiyama I."/>
            <person name="Ito T."/>
            <person name="Fujiyama A."/>
            <person name="Inagaki F."/>
            <person name="Takami H."/>
        </authorList>
    </citation>
    <scope>NUCLEOTIDE SEQUENCE</scope>
    <source>
        <strain evidence="5">Expedition CK06-06</strain>
    </source>
</reference>
<dbReference type="Gene3D" id="3.40.50.20">
    <property type="match status" value="1"/>
</dbReference>
<dbReference type="PANTHER" id="PTHR11405:SF53">
    <property type="entry name" value="CARBAMOYL-PHOSPHATE SYNTHASE [AMMONIA], MITOCHONDRIAL"/>
    <property type="match status" value="1"/>
</dbReference>
<evidence type="ECO:0000256" key="3">
    <source>
        <dbReference type="ARBA" id="ARBA00022840"/>
    </source>
</evidence>
<dbReference type="PANTHER" id="PTHR11405">
    <property type="entry name" value="CARBAMOYLTRANSFERASE FAMILY MEMBER"/>
    <property type="match status" value="1"/>
</dbReference>
<keyword evidence="3" id="KW-0067">ATP-binding</keyword>
<keyword evidence="2" id="KW-0547">Nucleotide-binding</keyword>
<feature type="non-terminal residue" evidence="5">
    <location>
        <position position="265"/>
    </location>
</feature>
<dbReference type="EMBL" id="BARS01027422">
    <property type="protein sequence ID" value="GAG11732.1"/>
    <property type="molecule type" value="Genomic_DNA"/>
</dbReference>
<feature type="non-terminal residue" evidence="5">
    <location>
        <position position="1"/>
    </location>
</feature>
<dbReference type="InterPro" id="IPR016185">
    <property type="entry name" value="PreATP-grasp_dom_sf"/>
</dbReference>
<sequence>YKEAFQKSIRSLEIGRWGLGFAKDFHQRSLEDLMAMLAEPSSQRQFIMYEALRKGADVQTLYRKTYIKPWFIQQMKELVQLEEEILKHKGRSLPDELLIRAKKDGFADKYLSQLLDLPENEIRRRRQRLGVVEGWHPVPVSGVENAAYYYSTYNAPDATEATEASPTRKIMVLGGGPNRIGQGIEFDYCCVHAAFAIRDEGFESIMVNCNPETVSTDYDTSDKLYFEPLTVEDVLSIYQKEKPEGVIVQFGGQTPLNIAEGRILQ</sequence>
<dbReference type="GO" id="GO:0006541">
    <property type="term" value="P:glutamine metabolic process"/>
    <property type="evidence" value="ECO:0007669"/>
    <property type="project" value="TreeGrafter"/>
</dbReference>
<evidence type="ECO:0000256" key="2">
    <source>
        <dbReference type="ARBA" id="ARBA00022741"/>
    </source>
</evidence>
<gene>
    <name evidence="5" type="ORF">S01H1_43081</name>
</gene>
<protein>
    <recommendedName>
        <fullName evidence="4">Carbamoyl-phosphate synthetase large subunit oligomerisation domain-containing protein</fullName>
    </recommendedName>
</protein>
<proteinExistence type="predicted"/>
<name>X0VKJ5_9ZZZZ</name>
<keyword evidence="1" id="KW-0436">Ligase</keyword>
<accession>X0VKJ5</accession>
<organism evidence="5">
    <name type="scientific">marine sediment metagenome</name>
    <dbReference type="NCBI Taxonomy" id="412755"/>
    <lineage>
        <taxon>unclassified sequences</taxon>
        <taxon>metagenomes</taxon>
        <taxon>ecological metagenomes</taxon>
    </lineage>
</organism>
<dbReference type="InterPro" id="IPR036897">
    <property type="entry name" value="CarbamoylP_synth_lsu_oligo_sf"/>
</dbReference>
<dbReference type="GO" id="GO:0005737">
    <property type="term" value="C:cytoplasm"/>
    <property type="evidence" value="ECO:0007669"/>
    <property type="project" value="TreeGrafter"/>
</dbReference>
<dbReference type="SMART" id="SM01096">
    <property type="entry name" value="CPSase_L_D3"/>
    <property type="match status" value="1"/>
</dbReference>
<evidence type="ECO:0000313" key="5">
    <source>
        <dbReference type="EMBL" id="GAG11732.1"/>
    </source>
</evidence>
<dbReference type="InterPro" id="IPR058047">
    <property type="entry name" value="CPSase_preATP-grasp"/>
</dbReference>
<dbReference type="SUPFAM" id="SSF48108">
    <property type="entry name" value="Carbamoyl phosphate synthetase, large subunit connection domain"/>
    <property type="match status" value="1"/>
</dbReference>
<feature type="domain" description="Carbamoyl-phosphate synthetase large subunit oligomerisation" evidence="4">
    <location>
        <begin position="33"/>
        <end position="153"/>
    </location>
</feature>
<comment type="caution">
    <text evidence="5">The sequence shown here is derived from an EMBL/GenBank/DDBJ whole genome shotgun (WGS) entry which is preliminary data.</text>
</comment>
<dbReference type="Pfam" id="PF02787">
    <property type="entry name" value="CPSase_L_D3"/>
    <property type="match status" value="1"/>
</dbReference>
<dbReference type="GO" id="GO:0004088">
    <property type="term" value="F:carbamoyl-phosphate synthase (glutamine-hydrolyzing) activity"/>
    <property type="evidence" value="ECO:0007669"/>
    <property type="project" value="TreeGrafter"/>
</dbReference>
<dbReference type="SUPFAM" id="SSF52440">
    <property type="entry name" value="PreATP-grasp domain"/>
    <property type="match status" value="1"/>
</dbReference>
<dbReference type="GO" id="GO:0005524">
    <property type="term" value="F:ATP binding"/>
    <property type="evidence" value="ECO:0007669"/>
    <property type="project" value="UniProtKB-KW"/>
</dbReference>
<dbReference type="FunFam" id="3.40.50.20:FF:000003">
    <property type="entry name" value="Carbamoyl-phosphate synthase large chain"/>
    <property type="match status" value="1"/>
</dbReference>
<dbReference type="AlphaFoldDB" id="X0VKJ5"/>
<dbReference type="Pfam" id="PF25596">
    <property type="entry name" value="CPSase_L_D1"/>
    <property type="match status" value="1"/>
</dbReference>
<dbReference type="Gene3D" id="1.10.1030.10">
    <property type="entry name" value="Carbamoyl-phosphate synthetase, large subunit oligomerisation domain"/>
    <property type="match status" value="1"/>
</dbReference>
<evidence type="ECO:0000256" key="1">
    <source>
        <dbReference type="ARBA" id="ARBA00022598"/>
    </source>
</evidence>